<evidence type="ECO:0000256" key="1">
    <source>
        <dbReference type="ARBA" id="ARBA00004477"/>
    </source>
</evidence>
<dbReference type="UniPathway" id="UPA00196"/>
<evidence type="ECO:0000256" key="5">
    <source>
        <dbReference type="ARBA" id="ARBA00022824"/>
    </source>
</evidence>
<reference evidence="9" key="1">
    <citation type="journal article" date="2020" name="Stud. Mycol.">
        <title>101 Dothideomycetes genomes: a test case for predicting lifestyles and emergence of pathogens.</title>
        <authorList>
            <person name="Haridas S."/>
            <person name="Albert R."/>
            <person name="Binder M."/>
            <person name="Bloem J."/>
            <person name="Labutti K."/>
            <person name="Salamov A."/>
            <person name="Andreopoulos B."/>
            <person name="Baker S."/>
            <person name="Barry K."/>
            <person name="Bills G."/>
            <person name="Bluhm B."/>
            <person name="Cannon C."/>
            <person name="Castanera R."/>
            <person name="Culley D."/>
            <person name="Daum C."/>
            <person name="Ezra D."/>
            <person name="Gonzalez J."/>
            <person name="Henrissat B."/>
            <person name="Kuo A."/>
            <person name="Liang C."/>
            <person name="Lipzen A."/>
            <person name="Lutzoni F."/>
            <person name="Magnuson J."/>
            <person name="Mondo S."/>
            <person name="Nolan M."/>
            <person name="Ohm R."/>
            <person name="Pangilinan J."/>
            <person name="Park H.-J."/>
            <person name="Ramirez L."/>
            <person name="Alfaro M."/>
            <person name="Sun H."/>
            <person name="Tritt A."/>
            <person name="Yoshinaga Y."/>
            <person name="Zwiers L.-H."/>
            <person name="Turgeon B."/>
            <person name="Goodwin S."/>
            <person name="Spatafora J."/>
            <person name="Crous P."/>
            <person name="Grigoriev I."/>
        </authorList>
    </citation>
    <scope>NUCLEOTIDE SEQUENCE</scope>
    <source>
        <strain evidence="9">Tuck. ex Michener</strain>
    </source>
</reference>
<dbReference type="OrthoDB" id="17366at2759"/>
<sequence length="244" mass="25766">MSTKTVGKATAVGPILGPVEIRPTDAARLYTHVHPMLLLAGYFFQFRSIVADPVLALTSGLLPLSVLQISYLITCLPVAGTGSTAASLRQGQRKKTGAGKNELNLGDRIVPALISFVLSFAFGAPVIAILLVLLGAPFTTHQAHTLLCAAHMSLLITSPLVYVHGVDAGTWQEIVALQAPLDDVFGSAIGTLAGAWLGAIPIPLDWDREWQKWPVTIVTGAYLGCVAGKLAGTYLFKGSRIKLS</sequence>
<keyword evidence="6 8" id="KW-1133">Transmembrane helix</keyword>
<dbReference type="GO" id="GO:0006506">
    <property type="term" value="P:GPI anchor biosynthetic process"/>
    <property type="evidence" value="ECO:0007669"/>
    <property type="project" value="UniProtKB-UniPathway"/>
</dbReference>
<gene>
    <name evidence="9" type="ORF">EV356DRAFT_169359</name>
</gene>
<dbReference type="Pfam" id="PF06699">
    <property type="entry name" value="PIG-F"/>
    <property type="match status" value="1"/>
</dbReference>
<keyword evidence="3" id="KW-0337">GPI-anchor biosynthesis</keyword>
<evidence type="ECO:0000313" key="9">
    <source>
        <dbReference type="EMBL" id="KAF2239284.1"/>
    </source>
</evidence>
<keyword evidence="4 8" id="KW-0812">Transmembrane</keyword>
<name>A0A6A6HMB2_VIRVR</name>
<organism evidence="9 10">
    <name type="scientific">Viridothelium virens</name>
    <name type="common">Speckled blister lichen</name>
    <name type="synonym">Trypethelium virens</name>
    <dbReference type="NCBI Taxonomy" id="1048519"/>
    <lineage>
        <taxon>Eukaryota</taxon>
        <taxon>Fungi</taxon>
        <taxon>Dikarya</taxon>
        <taxon>Ascomycota</taxon>
        <taxon>Pezizomycotina</taxon>
        <taxon>Dothideomycetes</taxon>
        <taxon>Dothideomycetes incertae sedis</taxon>
        <taxon>Trypetheliales</taxon>
        <taxon>Trypetheliaceae</taxon>
        <taxon>Viridothelium</taxon>
    </lineage>
</organism>
<keyword evidence="10" id="KW-1185">Reference proteome</keyword>
<accession>A0A6A6HMB2</accession>
<proteinExistence type="predicted"/>
<evidence type="ECO:0000256" key="3">
    <source>
        <dbReference type="ARBA" id="ARBA00022502"/>
    </source>
</evidence>
<keyword evidence="7 8" id="KW-0472">Membrane</keyword>
<dbReference type="Proteomes" id="UP000800092">
    <property type="component" value="Unassembled WGS sequence"/>
</dbReference>
<evidence type="ECO:0000256" key="7">
    <source>
        <dbReference type="ARBA" id="ARBA00023136"/>
    </source>
</evidence>
<evidence type="ECO:0000256" key="4">
    <source>
        <dbReference type="ARBA" id="ARBA00022692"/>
    </source>
</evidence>
<evidence type="ECO:0000256" key="2">
    <source>
        <dbReference type="ARBA" id="ARBA00004687"/>
    </source>
</evidence>
<feature type="transmembrane region" description="Helical" evidence="8">
    <location>
        <begin position="69"/>
        <end position="88"/>
    </location>
</feature>
<evidence type="ECO:0000256" key="6">
    <source>
        <dbReference type="ARBA" id="ARBA00022989"/>
    </source>
</evidence>
<protein>
    <recommendedName>
        <fullName evidence="11">Glycosylphosphatidylinositol anchor biosynthesis protein 11</fullName>
    </recommendedName>
</protein>
<feature type="transmembrane region" description="Helical" evidence="8">
    <location>
        <begin position="184"/>
        <end position="204"/>
    </location>
</feature>
<dbReference type="EMBL" id="ML991773">
    <property type="protein sequence ID" value="KAF2239284.1"/>
    <property type="molecule type" value="Genomic_DNA"/>
</dbReference>
<feature type="transmembrane region" description="Helical" evidence="8">
    <location>
        <begin position="109"/>
        <end position="136"/>
    </location>
</feature>
<evidence type="ECO:0000313" key="10">
    <source>
        <dbReference type="Proteomes" id="UP000800092"/>
    </source>
</evidence>
<evidence type="ECO:0008006" key="11">
    <source>
        <dbReference type="Google" id="ProtNLM"/>
    </source>
</evidence>
<dbReference type="GO" id="GO:0005789">
    <property type="term" value="C:endoplasmic reticulum membrane"/>
    <property type="evidence" value="ECO:0007669"/>
    <property type="project" value="UniProtKB-SubCell"/>
</dbReference>
<keyword evidence="5" id="KW-0256">Endoplasmic reticulum</keyword>
<feature type="transmembrane region" description="Helical" evidence="8">
    <location>
        <begin position="216"/>
        <end position="236"/>
    </location>
</feature>
<dbReference type="AlphaFoldDB" id="A0A6A6HMB2"/>
<evidence type="ECO:0000256" key="8">
    <source>
        <dbReference type="SAM" id="Phobius"/>
    </source>
</evidence>
<comment type="subcellular location">
    <subcellularLocation>
        <location evidence="1">Endoplasmic reticulum membrane</location>
        <topology evidence="1">Multi-pass membrane protein</topology>
    </subcellularLocation>
</comment>
<dbReference type="InterPro" id="IPR009580">
    <property type="entry name" value="GPI_biosynthesis_protein_Pig-F"/>
</dbReference>
<feature type="transmembrane region" description="Helical" evidence="8">
    <location>
        <begin position="142"/>
        <end position="163"/>
    </location>
</feature>
<comment type="pathway">
    <text evidence="2">Glycolipid biosynthesis; glycosylphosphatidylinositol-anchor biosynthesis.</text>
</comment>
<feature type="transmembrane region" description="Helical" evidence="8">
    <location>
        <begin position="37"/>
        <end position="57"/>
    </location>
</feature>